<comment type="caution">
    <text evidence="3">The sequence shown here is derived from an EMBL/GenBank/DDBJ whole genome shotgun (WGS) entry which is preliminary data.</text>
</comment>
<organism evidence="3 4">
    <name type="scientific">Eiseniibacteriota bacterium</name>
    <dbReference type="NCBI Taxonomy" id="2212470"/>
    <lineage>
        <taxon>Bacteria</taxon>
        <taxon>Candidatus Eiseniibacteriota</taxon>
    </lineage>
</organism>
<feature type="transmembrane region" description="Helical" evidence="2">
    <location>
        <begin position="240"/>
        <end position="260"/>
    </location>
</feature>
<feature type="transmembrane region" description="Helical" evidence="2">
    <location>
        <begin position="144"/>
        <end position="162"/>
    </location>
</feature>
<feature type="region of interest" description="Disordered" evidence="1">
    <location>
        <begin position="284"/>
        <end position="309"/>
    </location>
</feature>
<evidence type="ECO:0000313" key="3">
    <source>
        <dbReference type="EMBL" id="MBI5170996.1"/>
    </source>
</evidence>
<name>A0A933WAG5_UNCEI</name>
<gene>
    <name evidence="3" type="ORF">HZA61_16035</name>
</gene>
<keyword evidence="2" id="KW-0472">Membrane</keyword>
<evidence type="ECO:0000256" key="2">
    <source>
        <dbReference type="SAM" id="Phobius"/>
    </source>
</evidence>
<evidence type="ECO:0000256" key="1">
    <source>
        <dbReference type="SAM" id="MobiDB-lite"/>
    </source>
</evidence>
<feature type="transmembrane region" description="Helical" evidence="2">
    <location>
        <begin position="110"/>
        <end position="132"/>
    </location>
</feature>
<dbReference type="EMBL" id="JACRIW010000114">
    <property type="protein sequence ID" value="MBI5170996.1"/>
    <property type="molecule type" value="Genomic_DNA"/>
</dbReference>
<feature type="transmembrane region" description="Helical" evidence="2">
    <location>
        <begin position="208"/>
        <end position="228"/>
    </location>
</feature>
<reference evidence="3" key="1">
    <citation type="submission" date="2020-07" db="EMBL/GenBank/DDBJ databases">
        <title>Huge and variable diversity of episymbiotic CPR bacteria and DPANN archaea in groundwater ecosystems.</title>
        <authorList>
            <person name="He C.Y."/>
            <person name="Keren R."/>
            <person name="Whittaker M."/>
            <person name="Farag I.F."/>
            <person name="Doudna J."/>
            <person name="Cate J.H.D."/>
            <person name="Banfield J.F."/>
        </authorList>
    </citation>
    <scope>NUCLEOTIDE SEQUENCE</scope>
    <source>
        <strain evidence="3">NC_groundwater_1813_Pr3_B-0.1um_71_17</strain>
    </source>
</reference>
<feature type="transmembrane region" description="Helical" evidence="2">
    <location>
        <begin position="174"/>
        <end position="196"/>
    </location>
</feature>
<feature type="transmembrane region" description="Helical" evidence="2">
    <location>
        <begin position="80"/>
        <end position="98"/>
    </location>
</feature>
<feature type="transmembrane region" description="Helical" evidence="2">
    <location>
        <begin position="20"/>
        <end position="38"/>
    </location>
</feature>
<keyword evidence="2" id="KW-0812">Transmembrane</keyword>
<dbReference type="Proteomes" id="UP000696931">
    <property type="component" value="Unassembled WGS sequence"/>
</dbReference>
<feature type="compositionally biased region" description="Basic and acidic residues" evidence="1">
    <location>
        <begin position="286"/>
        <end position="298"/>
    </location>
</feature>
<sequence>MVFAVALDALGLSWTAFGLRVQWLEIAALGCLGAAATLPGALRDRRAWSTAIDGPVLAGVLVAAAQLIPGSGAEHAAFPLRQVLACAAIYYGLAAQLRRSAEAVERLWDVFAFAGVLASGHALFAVTSGLGALRASSLAADQGWGSNAGLFKSLVFLTVLFVGRALESRSSRGWNVLTLLATIAVVLLGVAAGTGLGSAALARLDDPLHFSSIVVLLLVLSGLLKGAWELRRARSEQASRWRGAGGAVLALGVIAVFGGASGGEPLRALGTLLAALLVAAPEAGATEDRPEGEGRAEPPVEPPVYGKAA</sequence>
<feature type="transmembrane region" description="Helical" evidence="2">
    <location>
        <begin position="50"/>
        <end position="68"/>
    </location>
</feature>
<keyword evidence="2" id="KW-1133">Transmembrane helix</keyword>
<accession>A0A933WAG5</accession>
<dbReference type="AlphaFoldDB" id="A0A933WAG5"/>
<evidence type="ECO:0000313" key="4">
    <source>
        <dbReference type="Proteomes" id="UP000696931"/>
    </source>
</evidence>
<proteinExistence type="predicted"/>
<protein>
    <submittedName>
        <fullName evidence="3">Uncharacterized protein</fullName>
    </submittedName>
</protein>